<accession>A0AAV5UQN7</accession>
<dbReference type="Proteomes" id="UP001432027">
    <property type="component" value="Unassembled WGS sequence"/>
</dbReference>
<keyword evidence="2" id="KW-1185">Reference proteome</keyword>
<comment type="caution">
    <text evidence="1">The sequence shown here is derived from an EMBL/GenBank/DDBJ whole genome shotgun (WGS) entry which is preliminary data.</text>
</comment>
<dbReference type="EMBL" id="BTSX01000007">
    <property type="protein sequence ID" value="GMT08085.1"/>
    <property type="molecule type" value="Genomic_DNA"/>
</dbReference>
<name>A0AAV5UQN7_9BILA</name>
<gene>
    <name evidence="1" type="ORF">PENTCL1PPCAC_30259</name>
</gene>
<evidence type="ECO:0000313" key="2">
    <source>
        <dbReference type="Proteomes" id="UP001432027"/>
    </source>
</evidence>
<reference evidence="1" key="1">
    <citation type="submission" date="2023-10" db="EMBL/GenBank/DDBJ databases">
        <title>Genome assembly of Pristionchus species.</title>
        <authorList>
            <person name="Yoshida K."/>
            <person name="Sommer R.J."/>
        </authorList>
    </citation>
    <scope>NUCLEOTIDE SEQUENCE</scope>
    <source>
        <strain evidence="1">RS0144</strain>
    </source>
</reference>
<protein>
    <submittedName>
        <fullName evidence="1">Uncharacterized protein</fullName>
    </submittedName>
</protein>
<dbReference type="AlphaFoldDB" id="A0AAV5UQN7"/>
<dbReference type="InterPro" id="IPR036188">
    <property type="entry name" value="FAD/NAD-bd_sf"/>
</dbReference>
<proteinExistence type="predicted"/>
<feature type="non-terminal residue" evidence="1">
    <location>
        <position position="1"/>
    </location>
</feature>
<dbReference type="Gene3D" id="3.50.50.60">
    <property type="entry name" value="FAD/NAD(P)-binding domain"/>
    <property type="match status" value="1"/>
</dbReference>
<evidence type="ECO:0000313" key="1">
    <source>
        <dbReference type="EMBL" id="GMT08085.1"/>
    </source>
</evidence>
<feature type="non-terminal residue" evidence="1">
    <location>
        <position position="102"/>
    </location>
</feature>
<organism evidence="1 2">
    <name type="scientific">Pristionchus entomophagus</name>
    <dbReference type="NCBI Taxonomy" id="358040"/>
    <lineage>
        <taxon>Eukaryota</taxon>
        <taxon>Metazoa</taxon>
        <taxon>Ecdysozoa</taxon>
        <taxon>Nematoda</taxon>
        <taxon>Chromadorea</taxon>
        <taxon>Rhabditida</taxon>
        <taxon>Rhabditina</taxon>
        <taxon>Diplogasteromorpha</taxon>
        <taxon>Diplogasteroidea</taxon>
        <taxon>Neodiplogasteridae</taxon>
        <taxon>Pristionchus</taxon>
    </lineage>
</organism>
<sequence>TRARPPIAEVEGGAVWNRNDSSSTRTHLNRIHGSTSRRPDIIFYRVTFISNFNECMTPNVALYWSVLCEIGACLPEAEVGRGRCCRKISSRSATRWNHHRPI</sequence>